<evidence type="ECO:0000313" key="3">
    <source>
        <dbReference type="Proteomes" id="UP000316621"/>
    </source>
</evidence>
<dbReference type="GO" id="GO:0003924">
    <property type="term" value="F:GTPase activity"/>
    <property type="evidence" value="ECO:0007669"/>
    <property type="project" value="TreeGrafter"/>
</dbReference>
<dbReference type="AlphaFoldDB" id="A0A4Y7J0X2"/>
<organism evidence="2 3">
    <name type="scientific">Papaver somniferum</name>
    <name type="common">Opium poppy</name>
    <dbReference type="NCBI Taxonomy" id="3469"/>
    <lineage>
        <taxon>Eukaryota</taxon>
        <taxon>Viridiplantae</taxon>
        <taxon>Streptophyta</taxon>
        <taxon>Embryophyta</taxon>
        <taxon>Tracheophyta</taxon>
        <taxon>Spermatophyta</taxon>
        <taxon>Magnoliopsida</taxon>
        <taxon>Ranunculales</taxon>
        <taxon>Papaveraceae</taxon>
        <taxon>Papaveroideae</taxon>
        <taxon>Papaver</taxon>
    </lineage>
</organism>
<dbReference type="InterPro" id="IPR007034">
    <property type="entry name" value="BMS1_TSR1_C"/>
</dbReference>
<evidence type="ECO:0000259" key="1">
    <source>
        <dbReference type="SMART" id="SM01362"/>
    </source>
</evidence>
<feature type="domain" description="Ribosome biogenesis protein BMS1/TSR1 C-terminal" evidence="1">
    <location>
        <begin position="1"/>
        <end position="232"/>
    </location>
</feature>
<dbReference type="PANTHER" id="PTHR12858:SF2">
    <property type="entry name" value="RIBOSOME BIOGENESIS PROTEIN BMS1 HOMOLOG"/>
    <property type="match status" value="1"/>
</dbReference>
<reference evidence="2 3" key="1">
    <citation type="journal article" date="2018" name="Science">
        <title>The opium poppy genome and morphinan production.</title>
        <authorList>
            <person name="Guo L."/>
            <person name="Winzer T."/>
            <person name="Yang X."/>
            <person name="Li Y."/>
            <person name="Ning Z."/>
            <person name="He Z."/>
            <person name="Teodor R."/>
            <person name="Lu Y."/>
            <person name="Bowser T.A."/>
            <person name="Graham I.A."/>
            <person name="Ye K."/>
        </authorList>
    </citation>
    <scope>NUCLEOTIDE SEQUENCE [LARGE SCALE GENOMIC DNA]</scope>
    <source>
        <strain evidence="3">cv. HN1</strain>
        <tissue evidence="2">Leaves</tissue>
    </source>
</reference>
<dbReference type="EMBL" id="CM010717">
    <property type="protein sequence ID" value="RZC53305.1"/>
    <property type="molecule type" value="Genomic_DNA"/>
</dbReference>
<dbReference type="SMART" id="SM01362">
    <property type="entry name" value="DUF663"/>
    <property type="match status" value="1"/>
</dbReference>
<protein>
    <recommendedName>
        <fullName evidence="1">Ribosome biogenesis protein BMS1/TSR1 C-terminal domain-containing protein</fullName>
    </recommendedName>
</protein>
<dbReference type="Gramene" id="RZC53305">
    <property type="protein sequence ID" value="RZC53305"/>
    <property type="gene ID" value="C5167_012179"/>
</dbReference>
<dbReference type="GO" id="GO:0030686">
    <property type="term" value="C:90S preribosome"/>
    <property type="evidence" value="ECO:0007669"/>
    <property type="project" value="TreeGrafter"/>
</dbReference>
<sequence length="278" mass="32665">MAKDFVVDMENENFRTGTYLRLEVHDVPFQVVKNFDPRHPILVVGLEEEENVGYMQVRIKRHNWHMKLLKSSDAVTVSAGWRRYLTKPIYAREIDDARHEILEFISEHLHCVAMFWGPPGTRIAVVHGTKEVFRITAKAVVLDPKSHMKIMKRRELEGKPRKILDERTALFKFKSKDIDVAGFEGSPIRTNFRCIWGKVNNKAEKRKGIARCTFEKRIYKSDTFIMPVFVQVGAPRFFEPFDSKMRLRVEQQRRLRVEIIDEEPCSHPDSAVYTMFRI</sequence>
<dbReference type="Proteomes" id="UP000316621">
    <property type="component" value="Chromosome 3"/>
</dbReference>
<dbReference type="GO" id="GO:0034511">
    <property type="term" value="F:U3 snoRNA binding"/>
    <property type="evidence" value="ECO:0007669"/>
    <property type="project" value="TreeGrafter"/>
</dbReference>
<evidence type="ECO:0000313" key="2">
    <source>
        <dbReference type="EMBL" id="RZC53305.1"/>
    </source>
</evidence>
<dbReference type="GO" id="GO:0005525">
    <property type="term" value="F:GTP binding"/>
    <property type="evidence" value="ECO:0007669"/>
    <property type="project" value="TreeGrafter"/>
</dbReference>
<accession>A0A4Y7J0X2</accession>
<gene>
    <name evidence="2" type="ORF">C5167_012179</name>
</gene>
<dbReference type="Pfam" id="PF04950">
    <property type="entry name" value="RIBIOP_C"/>
    <property type="match status" value="1"/>
</dbReference>
<name>A0A4Y7J0X2_PAPSO</name>
<dbReference type="InterPro" id="IPR039761">
    <property type="entry name" value="Bms1/Tsr1"/>
</dbReference>
<dbReference type="STRING" id="3469.A0A4Y7J0X2"/>
<dbReference type="GO" id="GO:0000479">
    <property type="term" value="P:endonucleolytic cleavage of tricistronic rRNA transcript (SSU-rRNA, 5.8S rRNA, LSU-rRNA)"/>
    <property type="evidence" value="ECO:0007669"/>
    <property type="project" value="TreeGrafter"/>
</dbReference>
<dbReference type="PANTHER" id="PTHR12858">
    <property type="entry name" value="RIBOSOME BIOGENESIS PROTEIN"/>
    <property type="match status" value="1"/>
</dbReference>
<keyword evidence="3" id="KW-1185">Reference proteome</keyword>
<proteinExistence type="predicted"/>
<dbReference type="GO" id="GO:0000462">
    <property type="term" value="P:maturation of SSU-rRNA from tricistronic rRNA transcript (SSU-rRNA, 5.8S rRNA, LSU-rRNA)"/>
    <property type="evidence" value="ECO:0007669"/>
    <property type="project" value="TreeGrafter"/>
</dbReference>